<gene>
    <name evidence="3" type="ORF">CEE37_05630</name>
</gene>
<evidence type="ECO:0000256" key="1">
    <source>
        <dbReference type="SAM" id="SignalP"/>
    </source>
</evidence>
<dbReference type="Proteomes" id="UP000319619">
    <property type="component" value="Unassembled WGS sequence"/>
</dbReference>
<protein>
    <recommendedName>
        <fullName evidence="2">Secretion system C-terminal sorting domain-containing protein</fullName>
    </recommendedName>
</protein>
<comment type="caution">
    <text evidence="3">The sequence shown here is derived from an EMBL/GenBank/DDBJ whole genome shotgun (WGS) entry which is preliminary data.</text>
</comment>
<dbReference type="AlphaFoldDB" id="A0A532V1V5"/>
<reference evidence="3 4" key="1">
    <citation type="submission" date="2017-06" db="EMBL/GenBank/DDBJ databases">
        <title>Novel microbial phyla capable of carbon fixation and sulfur reduction in deep-sea sediments.</title>
        <authorList>
            <person name="Huang J."/>
            <person name="Baker B."/>
            <person name="Wang Y."/>
        </authorList>
    </citation>
    <scope>NUCLEOTIDE SEQUENCE [LARGE SCALE GENOMIC DNA]</scope>
    <source>
        <strain evidence="3">B3_LCP</strain>
    </source>
</reference>
<proteinExistence type="predicted"/>
<feature type="signal peptide" evidence="1">
    <location>
        <begin position="1"/>
        <end position="20"/>
    </location>
</feature>
<name>A0A532V1V5_UNCL8</name>
<dbReference type="Gene3D" id="2.60.40.4070">
    <property type="match status" value="1"/>
</dbReference>
<organism evidence="3 4">
    <name type="scientific">candidate division LCP-89 bacterium B3_LCP</name>
    <dbReference type="NCBI Taxonomy" id="2012998"/>
    <lineage>
        <taxon>Bacteria</taxon>
        <taxon>Pseudomonadati</taxon>
        <taxon>Bacteria division LCP-89</taxon>
    </lineage>
</organism>
<accession>A0A532V1V5</accession>
<dbReference type="NCBIfam" id="TIGR04183">
    <property type="entry name" value="Por_Secre_tail"/>
    <property type="match status" value="1"/>
</dbReference>
<evidence type="ECO:0000313" key="3">
    <source>
        <dbReference type="EMBL" id="TKJ41148.1"/>
    </source>
</evidence>
<dbReference type="EMBL" id="NJBN01000003">
    <property type="protein sequence ID" value="TKJ41148.1"/>
    <property type="molecule type" value="Genomic_DNA"/>
</dbReference>
<keyword evidence="1" id="KW-0732">Signal</keyword>
<evidence type="ECO:0000313" key="4">
    <source>
        <dbReference type="Proteomes" id="UP000319619"/>
    </source>
</evidence>
<dbReference type="Pfam" id="PF18962">
    <property type="entry name" value="Por_Secre_tail"/>
    <property type="match status" value="1"/>
</dbReference>
<dbReference type="InterPro" id="IPR026444">
    <property type="entry name" value="Secre_tail"/>
</dbReference>
<evidence type="ECO:0000259" key="2">
    <source>
        <dbReference type="Pfam" id="PF18962"/>
    </source>
</evidence>
<feature type="chain" id="PRO_5021762239" description="Secretion system C-terminal sorting domain-containing protein" evidence="1">
    <location>
        <begin position="21"/>
        <end position="464"/>
    </location>
</feature>
<dbReference type="SUPFAM" id="SSF101898">
    <property type="entry name" value="NHL repeat"/>
    <property type="match status" value="1"/>
</dbReference>
<sequence length="464" mass="49635">MTKLTLGLVLSLLIAFAAFANHADVAPTAGPVTTFPPTDAAWDMVFYSNAGVTCADNQLLGVAFADDMFFITGAGNAGDPNYVYVLNADGTFNFSFTQSAGSTGWGWRDLAWDGSYLYGSVTTTVEAFDTAGNLVPTMNINGPSLPNRALAYDYATDTFWTQSFSGPIYNFDRSGAVLYTGSSGVTAAYGAAFHDPSGMLWIYSQDGSPSTTVYEYDPVGHALTGFSYNVPLVPGSTDQVAGGMSFTDEYDPLLPFGSFVGMTQGTPDDMLFVLECDEIGAPTPVELSAFNANVVEEGVMLTWTTQTETECYEWTVLRNGEAVSTQPGNGTTVEVHNYSYLDVVGSGTYTYQLMETDISGATTYSDELTVTVGSVYVTEYNLNANYPNPFNPTTNISFALPNDGVVSLSVYDISGSLVATLVDGFRSAGSYEVTFDATGLTSGVYFYQLNAGDYSSMHKMVLMK</sequence>
<feature type="domain" description="Secretion system C-terminal sorting" evidence="2">
    <location>
        <begin position="386"/>
        <end position="461"/>
    </location>
</feature>